<organism evidence="13 14">
    <name type="scientific">Acidihalobacter prosperus</name>
    <dbReference type="NCBI Taxonomy" id="160660"/>
    <lineage>
        <taxon>Bacteria</taxon>
        <taxon>Pseudomonadati</taxon>
        <taxon>Pseudomonadota</taxon>
        <taxon>Gammaproteobacteria</taxon>
        <taxon>Chromatiales</taxon>
        <taxon>Ectothiorhodospiraceae</taxon>
        <taxon>Acidihalobacter</taxon>
    </lineage>
</organism>
<dbReference type="InterPro" id="IPR001478">
    <property type="entry name" value="PDZ"/>
</dbReference>
<comment type="cofactor">
    <cofactor evidence="1 11">
        <name>Zn(2+)</name>
        <dbReference type="ChEBI" id="CHEBI:29105"/>
    </cofactor>
</comment>
<dbReference type="InterPro" id="IPR036034">
    <property type="entry name" value="PDZ_sf"/>
</dbReference>
<dbReference type="GO" id="GO:0046872">
    <property type="term" value="F:metal ion binding"/>
    <property type="evidence" value="ECO:0007669"/>
    <property type="project" value="UniProtKB-KW"/>
</dbReference>
<evidence type="ECO:0000256" key="7">
    <source>
        <dbReference type="ARBA" id="ARBA00022833"/>
    </source>
</evidence>
<feature type="transmembrane region" description="Helical" evidence="11">
    <location>
        <begin position="426"/>
        <end position="445"/>
    </location>
</feature>
<feature type="transmembrane region" description="Helical" evidence="11">
    <location>
        <begin position="7"/>
        <end position="28"/>
    </location>
</feature>
<dbReference type="EC" id="3.4.24.-" evidence="11"/>
<dbReference type="Pfam" id="PF17820">
    <property type="entry name" value="PDZ_6"/>
    <property type="match status" value="2"/>
</dbReference>
<keyword evidence="11" id="KW-0479">Metal-binding</keyword>
<evidence type="ECO:0000256" key="1">
    <source>
        <dbReference type="ARBA" id="ARBA00001947"/>
    </source>
</evidence>
<dbReference type="SUPFAM" id="SSF50156">
    <property type="entry name" value="PDZ domain-like"/>
    <property type="match status" value="2"/>
</dbReference>
<evidence type="ECO:0000313" key="13">
    <source>
        <dbReference type="EMBL" id="OBS11038.1"/>
    </source>
</evidence>
<protein>
    <recommendedName>
        <fullName evidence="11">Zinc metalloprotease</fullName>
        <ecNumber evidence="11">3.4.24.-</ecNumber>
    </recommendedName>
</protein>
<dbReference type="InterPro" id="IPR004387">
    <property type="entry name" value="Pept_M50_Zn"/>
</dbReference>
<evidence type="ECO:0000256" key="5">
    <source>
        <dbReference type="ARBA" id="ARBA00022692"/>
    </source>
</evidence>
<evidence type="ECO:0000256" key="3">
    <source>
        <dbReference type="ARBA" id="ARBA00007931"/>
    </source>
</evidence>
<dbReference type="STRING" id="160660.BJI67_06325"/>
<evidence type="ECO:0000256" key="6">
    <source>
        <dbReference type="ARBA" id="ARBA00022801"/>
    </source>
</evidence>
<dbReference type="InterPro" id="IPR041489">
    <property type="entry name" value="PDZ_6"/>
</dbReference>
<feature type="transmembrane region" description="Helical" evidence="11">
    <location>
        <begin position="97"/>
        <end position="117"/>
    </location>
</feature>
<evidence type="ECO:0000256" key="2">
    <source>
        <dbReference type="ARBA" id="ARBA00004141"/>
    </source>
</evidence>
<comment type="subcellular location">
    <subcellularLocation>
        <location evidence="2">Membrane</location>
        <topology evidence="2">Multi-pass membrane protein</topology>
    </subcellularLocation>
</comment>
<dbReference type="GO" id="GO:0006508">
    <property type="term" value="P:proteolysis"/>
    <property type="evidence" value="ECO:0007669"/>
    <property type="project" value="UniProtKB-KW"/>
</dbReference>
<evidence type="ECO:0000313" key="14">
    <source>
        <dbReference type="Proteomes" id="UP000029273"/>
    </source>
</evidence>
<keyword evidence="10 11" id="KW-0472">Membrane</keyword>
<gene>
    <name evidence="13" type="ORF">Thpro_020754</name>
</gene>
<dbReference type="PANTHER" id="PTHR42837:SF2">
    <property type="entry name" value="MEMBRANE METALLOPROTEASE ARASP2, CHLOROPLASTIC-RELATED"/>
    <property type="match status" value="1"/>
</dbReference>
<dbReference type="Pfam" id="PF02163">
    <property type="entry name" value="Peptidase_M50"/>
    <property type="match status" value="1"/>
</dbReference>
<evidence type="ECO:0000256" key="10">
    <source>
        <dbReference type="ARBA" id="ARBA00023136"/>
    </source>
</evidence>
<dbReference type="Proteomes" id="UP000029273">
    <property type="component" value="Unassembled WGS sequence"/>
</dbReference>
<evidence type="ECO:0000259" key="12">
    <source>
        <dbReference type="PROSITE" id="PS50106"/>
    </source>
</evidence>
<dbReference type="RefSeq" id="WP_038086786.1">
    <property type="nucleotide sequence ID" value="NZ_JQSG02000001.1"/>
</dbReference>
<dbReference type="CDD" id="cd23081">
    <property type="entry name" value="cpPDZ_EcRseP-like"/>
    <property type="match status" value="1"/>
</dbReference>
<name>A0A1A6C902_9GAMM</name>
<reference evidence="13 14" key="1">
    <citation type="journal article" date="2014" name="Genome Announc.">
        <title>Draft Genome Sequence of the Iron-Oxidizing, Acidophilic, and Halotolerant 'Thiobacillus prosperus' Type Strain DSM 5130.</title>
        <authorList>
            <person name="Ossandon F.J."/>
            <person name="Cardenas J.P."/>
            <person name="Corbett M."/>
            <person name="Quatrini R."/>
            <person name="Holmes D.S."/>
            <person name="Watkin E."/>
        </authorList>
    </citation>
    <scope>NUCLEOTIDE SEQUENCE [LARGE SCALE GENOMIC DNA]</scope>
    <source>
        <strain evidence="13 14">DSM 5130</strain>
    </source>
</reference>
<keyword evidence="6 11" id="KW-0378">Hydrolase</keyword>
<comment type="similarity">
    <text evidence="3 11">Belongs to the peptidase M50B family.</text>
</comment>
<dbReference type="EMBL" id="JQSG02000001">
    <property type="protein sequence ID" value="OBS11038.1"/>
    <property type="molecule type" value="Genomic_DNA"/>
</dbReference>
<dbReference type="NCBIfam" id="TIGR00054">
    <property type="entry name" value="RIP metalloprotease RseP"/>
    <property type="match status" value="1"/>
</dbReference>
<dbReference type="GO" id="GO:0016020">
    <property type="term" value="C:membrane"/>
    <property type="evidence" value="ECO:0007669"/>
    <property type="project" value="UniProtKB-SubCell"/>
</dbReference>
<accession>A0A1A6C902</accession>
<sequence>MNILWDIAAFIVAVSILVTVHEFGHFWVARRLGVRVLRFSVGFGRPLLRWHGRDEVEYVIAALPFGGYVKMVDEREGEVPEALRERAFNRQPVTHRMAIVAAGPVANFLLAILLYAGMFMVGVQGIRPYVGAVSPGSPAALAGFHERDLILDVNGSPVQTWEQARLMLLADGISHGSLVLRVRTPGGHLETREIPTAGLGLLREGDKVLQLMGLSVWRPSMPVIAKVMPGGAAAKSGLKPGDRILSMDGKAITSTTAWIKEIQDHPGQRMPLTVERDGKRLALALTPRPKTSDGHVKGFIDAQIGGIVPEAARKLLSTEVRYGPLEALVQGAVRTWDMTVLTLRVMGKLVVGEASVRNLSGPVTIAEYAGITAAIGLSAFLGFLAIVSLSLGVLNLLPVPILDGGHLLYQTIELLRGKPLSEHAELIGQKIGLVFLGALMSLAFYNDISRLLT</sequence>
<feature type="transmembrane region" description="Helical" evidence="11">
    <location>
        <begin position="368"/>
        <end position="394"/>
    </location>
</feature>
<keyword evidence="14" id="KW-1185">Reference proteome</keyword>
<dbReference type="PROSITE" id="PS50106">
    <property type="entry name" value="PDZ"/>
    <property type="match status" value="1"/>
</dbReference>
<dbReference type="SMART" id="SM00228">
    <property type="entry name" value="PDZ"/>
    <property type="match status" value="2"/>
</dbReference>
<evidence type="ECO:0000256" key="9">
    <source>
        <dbReference type="ARBA" id="ARBA00023049"/>
    </source>
</evidence>
<dbReference type="CDD" id="cd06163">
    <property type="entry name" value="S2P-M50_PDZ_RseP-like"/>
    <property type="match status" value="2"/>
</dbReference>
<keyword evidence="9 11" id="KW-0482">Metalloprotease</keyword>
<feature type="domain" description="PDZ" evidence="12">
    <location>
        <begin position="198"/>
        <end position="256"/>
    </location>
</feature>
<dbReference type="Gene3D" id="2.30.42.10">
    <property type="match status" value="2"/>
</dbReference>
<keyword evidence="8 11" id="KW-1133">Transmembrane helix</keyword>
<dbReference type="GO" id="GO:0004222">
    <property type="term" value="F:metalloendopeptidase activity"/>
    <property type="evidence" value="ECO:0007669"/>
    <property type="project" value="InterPro"/>
</dbReference>
<keyword evidence="5 11" id="KW-0812">Transmembrane</keyword>
<comment type="caution">
    <text evidence="13">The sequence shown here is derived from an EMBL/GenBank/DDBJ whole genome shotgun (WGS) entry which is preliminary data.</text>
</comment>
<evidence type="ECO:0000256" key="4">
    <source>
        <dbReference type="ARBA" id="ARBA00022670"/>
    </source>
</evidence>
<keyword evidence="4" id="KW-0645">Protease</keyword>
<proteinExistence type="inferred from homology"/>
<keyword evidence="7 11" id="KW-0862">Zinc</keyword>
<evidence type="ECO:0000256" key="8">
    <source>
        <dbReference type="ARBA" id="ARBA00022989"/>
    </source>
</evidence>
<evidence type="ECO:0000256" key="11">
    <source>
        <dbReference type="RuleBase" id="RU362031"/>
    </source>
</evidence>
<dbReference type="InterPro" id="IPR008915">
    <property type="entry name" value="Peptidase_M50"/>
</dbReference>
<dbReference type="PANTHER" id="PTHR42837">
    <property type="entry name" value="REGULATOR OF SIGMA-E PROTEASE RSEP"/>
    <property type="match status" value="1"/>
</dbReference>
<dbReference type="AlphaFoldDB" id="A0A1A6C902"/>
<dbReference type="OrthoDB" id="9782003at2"/>